<evidence type="ECO:0000256" key="1">
    <source>
        <dbReference type="ARBA" id="ARBA00004167"/>
    </source>
</evidence>
<dbReference type="PANTHER" id="PTHR33355">
    <property type="entry name" value="WALL-ASSOCIATED RECEPTOR KINASE CARBOXY-TERMINAL PROTEIN-RELATED"/>
    <property type="match status" value="1"/>
</dbReference>
<feature type="signal peptide" evidence="7">
    <location>
        <begin position="1"/>
        <end position="33"/>
    </location>
</feature>
<feature type="domain" description="Wall-associated receptor kinase galacturonan-binding" evidence="8">
    <location>
        <begin position="36"/>
        <end position="96"/>
    </location>
</feature>
<comment type="subcellular location">
    <subcellularLocation>
        <location evidence="1">Membrane</location>
        <topology evidence="1">Single-pass membrane protein</topology>
    </subcellularLocation>
</comment>
<protein>
    <recommendedName>
        <fullName evidence="2">non-specific serine/threonine protein kinase</fullName>
        <ecNumber evidence="2">2.7.11.1</ecNumber>
    </recommendedName>
</protein>
<evidence type="ECO:0000256" key="4">
    <source>
        <dbReference type="ARBA" id="ARBA00023180"/>
    </source>
</evidence>
<evidence type="ECO:0000256" key="2">
    <source>
        <dbReference type="ARBA" id="ARBA00012513"/>
    </source>
</evidence>
<dbReference type="GO" id="GO:0030247">
    <property type="term" value="F:polysaccharide binding"/>
    <property type="evidence" value="ECO:0007669"/>
    <property type="project" value="InterPro"/>
</dbReference>
<reference evidence="10" key="1">
    <citation type="journal article" date="2023" name="bioRxiv">
        <title>Improved chromosome-level genome assembly for marigold (Tagetes erecta).</title>
        <authorList>
            <person name="Jiang F."/>
            <person name="Yuan L."/>
            <person name="Wang S."/>
            <person name="Wang H."/>
            <person name="Xu D."/>
            <person name="Wang A."/>
            <person name="Fan W."/>
        </authorList>
    </citation>
    <scope>NUCLEOTIDE SEQUENCE</scope>
    <source>
        <strain evidence="10">WSJ</strain>
        <tissue evidence="10">Leaf</tissue>
    </source>
</reference>
<comment type="catalytic activity">
    <reaction evidence="6">
        <text>L-seryl-[protein] + ATP = O-phospho-L-seryl-[protein] + ADP + H(+)</text>
        <dbReference type="Rhea" id="RHEA:17989"/>
        <dbReference type="Rhea" id="RHEA-COMP:9863"/>
        <dbReference type="Rhea" id="RHEA-COMP:11604"/>
        <dbReference type="ChEBI" id="CHEBI:15378"/>
        <dbReference type="ChEBI" id="CHEBI:29999"/>
        <dbReference type="ChEBI" id="CHEBI:30616"/>
        <dbReference type="ChEBI" id="CHEBI:83421"/>
        <dbReference type="ChEBI" id="CHEBI:456216"/>
        <dbReference type="EC" id="2.7.11.1"/>
    </reaction>
</comment>
<dbReference type="EMBL" id="JAUHHV010000001">
    <property type="protein sequence ID" value="KAK1437789.1"/>
    <property type="molecule type" value="Genomic_DNA"/>
</dbReference>
<evidence type="ECO:0000256" key="3">
    <source>
        <dbReference type="ARBA" id="ARBA00022729"/>
    </source>
</evidence>
<evidence type="ECO:0000259" key="8">
    <source>
        <dbReference type="Pfam" id="PF13947"/>
    </source>
</evidence>
<name>A0AAD8L8L0_TARER</name>
<evidence type="ECO:0000256" key="6">
    <source>
        <dbReference type="ARBA" id="ARBA00048679"/>
    </source>
</evidence>
<evidence type="ECO:0000256" key="7">
    <source>
        <dbReference type="SAM" id="SignalP"/>
    </source>
</evidence>
<dbReference type="InterPro" id="IPR032872">
    <property type="entry name" value="WAK_assoc_C"/>
</dbReference>
<dbReference type="Proteomes" id="UP001229421">
    <property type="component" value="Unassembled WGS sequence"/>
</dbReference>
<dbReference type="GO" id="GO:0004674">
    <property type="term" value="F:protein serine/threonine kinase activity"/>
    <property type="evidence" value="ECO:0007669"/>
    <property type="project" value="UniProtKB-EC"/>
</dbReference>
<dbReference type="Pfam" id="PF13947">
    <property type="entry name" value="GUB_WAK_bind"/>
    <property type="match status" value="1"/>
</dbReference>
<proteinExistence type="predicted"/>
<keyword evidence="11" id="KW-1185">Reference proteome</keyword>
<comment type="caution">
    <text evidence="10">The sequence shown here is derived from an EMBL/GenBank/DDBJ whole genome shotgun (WGS) entry which is preliminary data.</text>
</comment>
<feature type="domain" description="Wall-associated receptor kinase C-terminal" evidence="9">
    <location>
        <begin position="219"/>
        <end position="266"/>
    </location>
</feature>
<dbReference type="AlphaFoldDB" id="A0AAD8L8L0"/>
<dbReference type="PANTHER" id="PTHR33355:SF10">
    <property type="entry name" value="EGF-LIKE DOMAIN-CONTAINING PROTEIN"/>
    <property type="match status" value="1"/>
</dbReference>
<keyword evidence="4" id="KW-0325">Glycoprotein</keyword>
<evidence type="ECO:0000256" key="5">
    <source>
        <dbReference type="ARBA" id="ARBA00047899"/>
    </source>
</evidence>
<keyword evidence="3 7" id="KW-0732">Signal</keyword>
<dbReference type="EC" id="2.7.11.1" evidence="2"/>
<dbReference type="GO" id="GO:0016020">
    <property type="term" value="C:membrane"/>
    <property type="evidence" value="ECO:0007669"/>
    <property type="project" value="UniProtKB-SubCell"/>
</dbReference>
<gene>
    <name evidence="10" type="ORF">QVD17_03587</name>
</gene>
<sequence length="308" mass="34125">MQLTTHNILPCLTTTKLTIVSLFLLFSPSRTTSQACKNTCGTIPIKYPFGTGSGCGDPRFQTRVTCNNQHLTFITHTGSYPVTDIDYSNQIIHITDPSMSTCTCTQPSKGFSLDWDAPFTFHDNTVFALLNCDVTLSPIFKSDRNNDSVSPACDSTSGSRVCERLNSCQAVSRLGIPVSTCCVYAPVDLGPSFEMDLRKLNCESYAGLYGFKELPDNPDAWKYGVAIKYKFNFDNEYPPMCGNCEKSNGVCGYEGPYNSFVCNCRSGINSTTDCLFEATWNGCSKFLHNSNDGLWMYALAWLLTWMLV</sequence>
<accession>A0AAD8L8L0</accession>
<feature type="chain" id="PRO_5042060808" description="non-specific serine/threonine protein kinase" evidence="7">
    <location>
        <begin position="34"/>
        <end position="308"/>
    </location>
</feature>
<dbReference type="Pfam" id="PF14380">
    <property type="entry name" value="WAK_assoc"/>
    <property type="match status" value="1"/>
</dbReference>
<evidence type="ECO:0000259" key="9">
    <source>
        <dbReference type="Pfam" id="PF14380"/>
    </source>
</evidence>
<comment type="catalytic activity">
    <reaction evidence="5">
        <text>L-threonyl-[protein] + ATP = O-phospho-L-threonyl-[protein] + ADP + H(+)</text>
        <dbReference type="Rhea" id="RHEA:46608"/>
        <dbReference type="Rhea" id="RHEA-COMP:11060"/>
        <dbReference type="Rhea" id="RHEA-COMP:11605"/>
        <dbReference type="ChEBI" id="CHEBI:15378"/>
        <dbReference type="ChEBI" id="CHEBI:30013"/>
        <dbReference type="ChEBI" id="CHEBI:30616"/>
        <dbReference type="ChEBI" id="CHEBI:61977"/>
        <dbReference type="ChEBI" id="CHEBI:456216"/>
        <dbReference type="EC" id="2.7.11.1"/>
    </reaction>
</comment>
<evidence type="ECO:0000313" key="11">
    <source>
        <dbReference type="Proteomes" id="UP001229421"/>
    </source>
</evidence>
<evidence type="ECO:0000313" key="10">
    <source>
        <dbReference type="EMBL" id="KAK1437789.1"/>
    </source>
</evidence>
<dbReference type="InterPro" id="IPR025287">
    <property type="entry name" value="WAK_GUB"/>
</dbReference>
<organism evidence="10 11">
    <name type="scientific">Tagetes erecta</name>
    <name type="common">African marigold</name>
    <dbReference type="NCBI Taxonomy" id="13708"/>
    <lineage>
        <taxon>Eukaryota</taxon>
        <taxon>Viridiplantae</taxon>
        <taxon>Streptophyta</taxon>
        <taxon>Embryophyta</taxon>
        <taxon>Tracheophyta</taxon>
        <taxon>Spermatophyta</taxon>
        <taxon>Magnoliopsida</taxon>
        <taxon>eudicotyledons</taxon>
        <taxon>Gunneridae</taxon>
        <taxon>Pentapetalae</taxon>
        <taxon>asterids</taxon>
        <taxon>campanulids</taxon>
        <taxon>Asterales</taxon>
        <taxon>Asteraceae</taxon>
        <taxon>Asteroideae</taxon>
        <taxon>Heliantheae alliance</taxon>
        <taxon>Tageteae</taxon>
        <taxon>Tagetes</taxon>
    </lineage>
</organism>